<dbReference type="InterPro" id="IPR044861">
    <property type="entry name" value="IPNS-like_FE2OG_OXY"/>
</dbReference>
<dbReference type="GO" id="GO:0051213">
    <property type="term" value="F:dioxygenase activity"/>
    <property type="evidence" value="ECO:0007669"/>
    <property type="project" value="UniProtKB-KW"/>
</dbReference>
<dbReference type="AlphaFoldDB" id="A0A6A1W0A3"/>
<dbReference type="InterPro" id="IPR050231">
    <property type="entry name" value="Iron_ascorbate_oxido_reductase"/>
</dbReference>
<dbReference type="Gene3D" id="2.60.120.330">
    <property type="entry name" value="B-lactam Antibiotic, Isopenicillin N Synthase, Chain"/>
    <property type="match status" value="1"/>
</dbReference>
<dbReference type="PANTHER" id="PTHR47990">
    <property type="entry name" value="2-OXOGLUTARATE (2OG) AND FE(II)-DEPENDENT OXYGENASE SUPERFAMILY PROTEIN-RELATED"/>
    <property type="match status" value="1"/>
</dbReference>
<dbReference type="OrthoDB" id="288590at2759"/>
<keyword evidence="3" id="KW-1185">Reference proteome</keyword>
<proteinExistence type="predicted"/>
<dbReference type="EMBL" id="RXIC02000021">
    <property type="protein sequence ID" value="KAB1218621.1"/>
    <property type="molecule type" value="Genomic_DNA"/>
</dbReference>
<dbReference type="InterPro" id="IPR027443">
    <property type="entry name" value="IPNS-like_sf"/>
</dbReference>
<evidence type="ECO:0000313" key="3">
    <source>
        <dbReference type="Proteomes" id="UP000516437"/>
    </source>
</evidence>
<evidence type="ECO:0000313" key="2">
    <source>
        <dbReference type="EMBL" id="KAB1218621.1"/>
    </source>
</evidence>
<accession>A0A6A1W0A3</accession>
<protein>
    <submittedName>
        <fullName evidence="2">Putative 2-oxoglutarate-dependent dioxygenase AOP1</fullName>
    </submittedName>
</protein>
<feature type="domain" description="Isopenicillin N synthase-like Fe(2+) 2OG dioxygenase" evidence="1">
    <location>
        <begin position="115"/>
        <end position="195"/>
    </location>
</feature>
<keyword evidence="2" id="KW-0223">Dioxygenase</keyword>
<reference evidence="2 3" key="1">
    <citation type="journal article" date="2019" name="Plant Biotechnol. J.">
        <title>The red bayberry genome and genetic basis of sex determination.</title>
        <authorList>
            <person name="Jia H.M."/>
            <person name="Jia H.J."/>
            <person name="Cai Q.L."/>
            <person name="Wang Y."/>
            <person name="Zhao H.B."/>
            <person name="Yang W.F."/>
            <person name="Wang G.Y."/>
            <person name="Li Y.H."/>
            <person name="Zhan D.L."/>
            <person name="Shen Y.T."/>
            <person name="Niu Q.F."/>
            <person name="Chang L."/>
            <person name="Qiu J."/>
            <person name="Zhao L."/>
            <person name="Xie H.B."/>
            <person name="Fu W.Y."/>
            <person name="Jin J."/>
            <person name="Li X.W."/>
            <person name="Jiao Y."/>
            <person name="Zhou C.C."/>
            <person name="Tu T."/>
            <person name="Chai C.Y."/>
            <person name="Gao J.L."/>
            <person name="Fan L.J."/>
            <person name="van de Weg E."/>
            <person name="Wang J.Y."/>
            <person name="Gao Z.S."/>
        </authorList>
    </citation>
    <scope>NUCLEOTIDE SEQUENCE [LARGE SCALE GENOMIC DNA]</scope>
    <source>
        <tissue evidence="2">Leaves</tissue>
    </source>
</reference>
<comment type="caution">
    <text evidence="2">The sequence shown here is derived from an EMBL/GenBank/DDBJ whole genome shotgun (WGS) entry which is preliminary data.</text>
</comment>
<dbReference type="SUPFAM" id="SSF51197">
    <property type="entry name" value="Clavaminate synthase-like"/>
    <property type="match status" value="1"/>
</dbReference>
<organism evidence="2 3">
    <name type="scientific">Morella rubra</name>
    <name type="common">Chinese bayberry</name>
    <dbReference type="NCBI Taxonomy" id="262757"/>
    <lineage>
        <taxon>Eukaryota</taxon>
        <taxon>Viridiplantae</taxon>
        <taxon>Streptophyta</taxon>
        <taxon>Embryophyta</taxon>
        <taxon>Tracheophyta</taxon>
        <taxon>Spermatophyta</taxon>
        <taxon>Magnoliopsida</taxon>
        <taxon>eudicotyledons</taxon>
        <taxon>Gunneridae</taxon>
        <taxon>Pentapetalae</taxon>
        <taxon>rosids</taxon>
        <taxon>fabids</taxon>
        <taxon>Fagales</taxon>
        <taxon>Myricaceae</taxon>
        <taxon>Morella</taxon>
    </lineage>
</organism>
<evidence type="ECO:0000259" key="1">
    <source>
        <dbReference type="Pfam" id="PF03171"/>
    </source>
</evidence>
<keyword evidence="2" id="KW-0560">Oxidoreductase</keyword>
<gene>
    <name evidence="2" type="ORF">CJ030_MR3G026501</name>
</gene>
<dbReference type="Pfam" id="PF03171">
    <property type="entry name" value="2OG-FeII_Oxy"/>
    <property type="match status" value="1"/>
</dbReference>
<name>A0A6A1W0A3_9ROSI</name>
<sequence>MEVAPWPPILNRAYIQATEVADVADSNHIRPTSSRPTVSKFGVSFWVLLVISWTPHNLLSPFRSSLSAEPEKQKSDFFVRSFGPLSKEVEVSSKEAVECDAEDFMGVVEVYVHQARDIHSISIYHKQDVHAKLCLNIEGLEVKTQDGEWINFTPSPDSFVVMIGDSLLAWTNGRLHSPLHRVMMTGNKASSIAFYYTEAGQKAESALRTYCGV</sequence>
<dbReference type="Proteomes" id="UP000516437">
    <property type="component" value="Chromosome 3"/>
</dbReference>